<accession>A0A920CQ70</accession>
<organism evidence="1 2">
    <name type="scientific">Paenibacillus azoreducens</name>
    <dbReference type="NCBI Taxonomy" id="116718"/>
    <lineage>
        <taxon>Bacteria</taxon>
        <taxon>Bacillati</taxon>
        <taxon>Bacillota</taxon>
        <taxon>Bacilli</taxon>
        <taxon>Bacillales</taxon>
        <taxon>Paenibacillaceae</taxon>
        <taxon>Paenibacillus</taxon>
    </lineage>
</organism>
<dbReference type="RefSeq" id="WP_212976825.1">
    <property type="nucleotide sequence ID" value="NZ_AP025343.1"/>
</dbReference>
<gene>
    <name evidence="1" type="ORF">J34TS1_04640</name>
</gene>
<reference evidence="1 2" key="1">
    <citation type="submission" date="2021-03" db="EMBL/GenBank/DDBJ databases">
        <title>Antimicrobial resistance genes in bacteria isolated from Japanese honey, and their potential for conferring macrolide and lincosamide resistance in the American foulbrood pathogen Paenibacillus larvae.</title>
        <authorList>
            <person name="Okamoto M."/>
            <person name="Kumagai M."/>
            <person name="Kanamori H."/>
            <person name="Takamatsu D."/>
        </authorList>
    </citation>
    <scope>NUCLEOTIDE SEQUENCE [LARGE SCALE GENOMIC DNA]</scope>
    <source>
        <strain evidence="1 2">J34TS1</strain>
    </source>
</reference>
<dbReference type="AlphaFoldDB" id="A0A920CQ70"/>
<protein>
    <submittedName>
        <fullName evidence="1">Uncharacterized protein</fullName>
    </submittedName>
</protein>
<evidence type="ECO:0000313" key="2">
    <source>
        <dbReference type="Proteomes" id="UP000682811"/>
    </source>
</evidence>
<proteinExistence type="predicted"/>
<name>A0A920CQ70_9BACL</name>
<keyword evidence="2" id="KW-1185">Reference proteome</keyword>
<dbReference type="Proteomes" id="UP000682811">
    <property type="component" value="Unassembled WGS sequence"/>
</dbReference>
<evidence type="ECO:0000313" key="1">
    <source>
        <dbReference type="EMBL" id="GIO45699.1"/>
    </source>
</evidence>
<sequence>MLDVYTFQKLLEYDQADRNNHQKRRIEQEKNIISQLDKEKNSQVKWYSLPRGIFRKTYRRQRYRT</sequence>
<dbReference type="EMBL" id="BORT01000001">
    <property type="protein sequence ID" value="GIO45699.1"/>
    <property type="molecule type" value="Genomic_DNA"/>
</dbReference>
<comment type="caution">
    <text evidence="1">The sequence shown here is derived from an EMBL/GenBank/DDBJ whole genome shotgun (WGS) entry which is preliminary data.</text>
</comment>